<dbReference type="AlphaFoldDB" id="A0A068NNH3"/>
<sequence>MKNRVPAQNDVVALAVLALLSEKATHPYEMHRLIRQRGKDFVTGLPRSLYRAVDRLQEAELIEAIDTQREGGRPERTIYRVTEEGRKEFQAWLTGLLAGAPDEPSLFNVAISLLPYLSPDEAIHALKVRVALLEGQVSPAEATLRHVGSFLPRLYLLEVEHARVLKQAELDWVLKVIEDIESGALSWVAMPQLRLVSGDDR</sequence>
<dbReference type="KEGG" id="fgi:OP10G_1725"/>
<dbReference type="InterPro" id="IPR005149">
    <property type="entry name" value="Tscrpt_reg_PadR_N"/>
</dbReference>
<dbReference type="InterPro" id="IPR036390">
    <property type="entry name" value="WH_DNA-bd_sf"/>
</dbReference>
<dbReference type="eggNOG" id="COG1695">
    <property type="taxonomic scope" value="Bacteria"/>
</dbReference>
<dbReference type="PANTHER" id="PTHR33169">
    <property type="entry name" value="PADR-FAMILY TRANSCRIPTIONAL REGULATOR"/>
    <property type="match status" value="1"/>
</dbReference>
<reference evidence="2 3" key="1">
    <citation type="journal article" date="2014" name="PLoS ONE">
        <title>The first complete genome sequence of the class fimbriimonadia in the phylum armatimonadetes.</title>
        <authorList>
            <person name="Hu Z.Y."/>
            <person name="Wang Y.Z."/>
            <person name="Im W.T."/>
            <person name="Wang S.Y."/>
            <person name="Zhao G.P."/>
            <person name="Zheng H.J."/>
            <person name="Quan Z.X."/>
        </authorList>
    </citation>
    <scope>NUCLEOTIDE SEQUENCE [LARGE SCALE GENOMIC DNA]</scope>
    <source>
        <strain evidence="2">Gsoil 348</strain>
    </source>
</reference>
<dbReference type="RefSeq" id="WP_025226315.1">
    <property type="nucleotide sequence ID" value="NZ_CP007139.1"/>
</dbReference>
<dbReference type="STRING" id="661478.OP10G_1725"/>
<proteinExistence type="predicted"/>
<name>A0A068NNH3_FIMGI</name>
<organism evidence="2 3">
    <name type="scientific">Fimbriimonas ginsengisoli Gsoil 348</name>
    <dbReference type="NCBI Taxonomy" id="661478"/>
    <lineage>
        <taxon>Bacteria</taxon>
        <taxon>Bacillati</taxon>
        <taxon>Armatimonadota</taxon>
        <taxon>Fimbriimonadia</taxon>
        <taxon>Fimbriimonadales</taxon>
        <taxon>Fimbriimonadaceae</taxon>
        <taxon>Fimbriimonas</taxon>
    </lineage>
</organism>
<dbReference type="Gene3D" id="1.10.10.10">
    <property type="entry name" value="Winged helix-like DNA-binding domain superfamily/Winged helix DNA-binding domain"/>
    <property type="match status" value="1"/>
</dbReference>
<dbReference type="Proteomes" id="UP000027982">
    <property type="component" value="Chromosome"/>
</dbReference>
<dbReference type="OrthoDB" id="8443918at2"/>
<evidence type="ECO:0000259" key="1">
    <source>
        <dbReference type="Pfam" id="PF03551"/>
    </source>
</evidence>
<protein>
    <submittedName>
        <fullName evidence="2">Transcriptional regulator, PadR family</fullName>
    </submittedName>
</protein>
<dbReference type="InterPro" id="IPR036388">
    <property type="entry name" value="WH-like_DNA-bd_sf"/>
</dbReference>
<dbReference type="HOGENOM" id="CLU_089258_4_0_0"/>
<dbReference type="PANTHER" id="PTHR33169:SF27">
    <property type="entry name" value="TRANSCRIPTIONAL REGULATOR PADR FAMILY PROTEIN"/>
    <property type="match status" value="1"/>
</dbReference>
<keyword evidence="3" id="KW-1185">Reference proteome</keyword>
<feature type="domain" description="Transcription regulator PadR N-terminal" evidence="1">
    <location>
        <begin position="16"/>
        <end position="90"/>
    </location>
</feature>
<dbReference type="InterPro" id="IPR052509">
    <property type="entry name" value="Metal_resp_DNA-bind_regulator"/>
</dbReference>
<evidence type="ECO:0000313" key="2">
    <source>
        <dbReference type="EMBL" id="AIE85093.1"/>
    </source>
</evidence>
<evidence type="ECO:0000313" key="3">
    <source>
        <dbReference type="Proteomes" id="UP000027982"/>
    </source>
</evidence>
<accession>A0A068NNH3</accession>
<dbReference type="SUPFAM" id="SSF46785">
    <property type="entry name" value="Winged helix' DNA-binding domain"/>
    <property type="match status" value="1"/>
</dbReference>
<dbReference type="Pfam" id="PF03551">
    <property type="entry name" value="PadR"/>
    <property type="match status" value="1"/>
</dbReference>
<gene>
    <name evidence="2" type="ORF">OP10G_1725</name>
</gene>
<dbReference type="EMBL" id="CP007139">
    <property type="protein sequence ID" value="AIE85093.1"/>
    <property type="molecule type" value="Genomic_DNA"/>
</dbReference>